<accession>A0A2S3ZPX6</accession>
<feature type="region of interest" description="Disordered" evidence="1">
    <location>
        <begin position="1"/>
        <end position="81"/>
    </location>
</feature>
<reference evidence="2 3" key="1">
    <citation type="submission" date="2018-01" db="EMBL/GenBank/DDBJ databases">
        <title>Cryobacterium sp. nov., from glaciers in China.</title>
        <authorList>
            <person name="Liu Q."/>
            <person name="Xin Y.-H."/>
        </authorList>
    </citation>
    <scope>NUCLEOTIDE SEQUENCE [LARGE SCALE GENOMIC DNA]</scope>
    <source>
        <strain evidence="2 3">TMB1-8</strain>
    </source>
</reference>
<gene>
    <name evidence="2" type="ORF">C3B59_01240</name>
</gene>
<proteinExistence type="predicted"/>
<dbReference type="Proteomes" id="UP000237104">
    <property type="component" value="Unassembled WGS sequence"/>
</dbReference>
<dbReference type="RefSeq" id="WP_103429683.1">
    <property type="nucleotide sequence ID" value="NZ_PPXF01000011.1"/>
</dbReference>
<protein>
    <submittedName>
        <fullName evidence="2">Uncharacterized protein</fullName>
    </submittedName>
</protein>
<evidence type="ECO:0000256" key="1">
    <source>
        <dbReference type="SAM" id="MobiDB-lite"/>
    </source>
</evidence>
<dbReference type="AlphaFoldDB" id="A0A2S3ZPX6"/>
<feature type="compositionally biased region" description="Acidic residues" evidence="1">
    <location>
        <begin position="57"/>
        <end position="68"/>
    </location>
</feature>
<name>A0A2S3ZPX6_9MICO</name>
<evidence type="ECO:0000313" key="2">
    <source>
        <dbReference type="EMBL" id="POH71260.1"/>
    </source>
</evidence>
<feature type="compositionally biased region" description="Low complexity" evidence="1">
    <location>
        <begin position="21"/>
        <end position="34"/>
    </location>
</feature>
<evidence type="ECO:0000313" key="3">
    <source>
        <dbReference type="Proteomes" id="UP000237104"/>
    </source>
</evidence>
<comment type="caution">
    <text evidence="2">The sequence shown here is derived from an EMBL/GenBank/DDBJ whole genome shotgun (WGS) entry which is preliminary data.</text>
</comment>
<organism evidence="2 3">
    <name type="scientific">Cryobacterium zongtaii</name>
    <dbReference type="NCBI Taxonomy" id="1259217"/>
    <lineage>
        <taxon>Bacteria</taxon>
        <taxon>Bacillati</taxon>
        <taxon>Actinomycetota</taxon>
        <taxon>Actinomycetes</taxon>
        <taxon>Micrococcales</taxon>
        <taxon>Microbacteriaceae</taxon>
        <taxon>Cryobacterium</taxon>
    </lineage>
</organism>
<sequence>MSGTDLGDNDQTRKDTSYSPASETETQAKQAEAAPSTLDPEIADKVNVAPGTGGPDDVGDVEVNEEDINLPPFGETVEPPD</sequence>
<dbReference type="EMBL" id="PPXF01000011">
    <property type="protein sequence ID" value="POH71260.1"/>
    <property type="molecule type" value="Genomic_DNA"/>
</dbReference>